<proteinExistence type="predicted"/>
<organism evidence="1 2">
    <name type="scientific">Borreliella garinii PBr</name>
    <dbReference type="NCBI Taxonomy" id="498743"/>
    <lineage>
        <taxon>Bacteria</taxon>
        <taxon>Pseudomonadati</taxon>
        <taxon>Spirochaetota</taxon>
        <taxon>Spirochaetia</taxon>
        <taxon>Spirochaetales</taxon>
        <taxon>Borreliaceae</taxon>
        <taxon>Borreliella</taxon>
    </lineage>
</organism>
<gene>
    <name evidence="1" type="ORF">BGAPBR_I0065</name>
</gene>
<name>B8F144_BORGR</name>
<keyword evidence="2" id="KW-1185">Reference proteome</keyword>
<dbReference type="Proteomes" id="UP000006103">
    <property type="component" value="Plasmid PBr_lp28-4"/>
</dbReference>
<dbReference type="EMBL" id="CP001304">
    <property type="protein sequence ID" value="ACL34592.1"/>
    <property type="molecule type" value="Genomic_DNA"/>
</dbReference>
<evidence type="ECO:0000313" key="2">
    <source>
        <dbReference type="Proteomes" id="UP000006103"/>
    </source>
</evidence>
<dbReference type="RefSeq" id="WP_012622309.1">
    <property type="nucleotide sequence ID" value="NC_011860.1"/>
</dbReference>
<accession>B8F144</accession>
<protein>
    <submittedName>
        <fullName evidence="1">Outer membrane protein</fullName>
    </submittedName>
</protein>
<dbReference type="NCBIfam" id="NF033726">
    <property type="entry name" value="borfam52"/>
    <property type="match status" value="1"/>
</dbReference>
<geneLocation type="plasmid" evidence="1 2">
    <name>PBr_lp28-4</name>
</geneLocation>
<evidence type="ECO:0000313" key="1">
    <source>
        <dbReference type="EMBL" id="ACL34592.1"/>
    </source>
</evidence>
<keyword evidence="1" id="KW-0614">Plasmid</keyword>
<reference evidence="1 2" key="1">
    <citation type="journal article" date="2011" name="J. Bacteriol.">
        <title>Whole-genome sequences of two Borrelia afzelii and two Borrelia garinii Lyme disease agent isolates.</title>
        <authorList>
            <person name="Casjens S.R."/>
            <person name="Mongodin E.F."/>
            <person name="Qiu W.-G."/>
            <person name="Dunn J.J."/>
            <person name="Luft B.J."/>
            <person name="Fraser-Liggett C.M."/>
            <person name="Schutzer S.E."/>
        </authorList>
    </citation>
    <scope>NUCLEOTIDE SEQUENCE [LARGE SCALE GENOMIC DNA]</scope>
    <source>
        <strain evidence="1 2">PBr</strain>
    </source>
</reference>
<dbReference type="AlphaFoldDB" id="B8F144"/>
<sequence length="118" mass="14172">MPSNEKDSYFSLFENNVNGLLLEDYYNEECFNRFFLSLDSARSKKLIKLFCRIEKEQNRIFEAELVSLWLYIRELYSPNIKYSDEVGTYIGGYYFSKPSIDQQYEKIKTQLEHTLNFV</sequence>